<dbReference type="GO" id="GO:0046872">
    <property type="term" value="F:metal ion binding"/>
    <property type="evidence" value="ECO:0007669"/>
    <property type="project" value="UniProtKB-KW"/>
</dbReference>
<dbReference type="Gene3D" id="3.30.9.10">
    <property type="entry name" value="D-Amino Acid Oxidase, subunit A, domain 2"/>
    <property type="match status" value="1"/>
</dbReference>
<dbReference type="InterPro" id="IPR017941">
    <property type="entry name" value="Rieske_2Fe-2S"/>
</dbReference>
<feature type="domain" description="Rieske" evidence="6">
    <location>
        <begin position="422"/>
        <end position="511"/>
    </location>
</feature>
<keyword evidence="3" id="KW-0408">Iron</keyword>
<evidence type="ECO:0000313" key="8">
    <source>
        <dbReference type="Proteomes" id="UP000184206"/>
    </source>
</evidence>
<gene>
    <name evidence="7" type="ORF">SAMN02745189_00097</name>
</gene>
<dbReference type="RefSeq" id="WP_072707277.1">
    <property type="nucleotide sequence ID" value="NZ_FRCF01000002.1"/>
</dbReference>
<evidence type="ECO:0000256" key="2">
    <source>
        <dbReference type="ARBA" id="ARBA00022723"/>
    </source>
</evidence>
<dbReference type="GO" id="GO:0004497">
    <property type="term" value="F:monooxygenase activity"/>
    <property type="evidence" value="ECO:0007669"/>
    <property type="project" value="UniProtKB-ARBA"/>
</dbReference>
<accession>A0A1M7AC54</accession>
<dbReference type="InterPro" id="IPR036922">
    <property type="entry name" value="Rieske_2Fe-2S_sf"/>
</dbReference>
<keyword evidence="4" id="KW-0411">Iron-sulfur</keyword>
<dbReference type="SUPFAM" id="SSF50022">
    <property type="entry name" value="ISP domain"/>
    <property type="match status" value="1"/>
</dbReference>
<dbReference type="GO" id="GO:0005737">
    <property type="term" value="C:cytoplasm"/>
    <property type="evidence" value="ECO:0007669"/>
    <property type="project" value="TreeGrafter"/>
</dbReference>
<dbReference type="InterPro" id="IPR006076">
    <property type="entry name" value="FAD-dep_OxRdtase"/>
</dbReference>
<dbReference type="SUPFAM" id="SSF51905">
    <property type="entry name" value="FAD/NAD(P)-binding domain"/>
    <property type="match status" value="1"/>
</dbReference>
<evidence type="ECO:0000256" key="3">
    <source>
        <dbReference type="ARBA" id="ARBA00023004"/>
    </source>
</evidence>
<dbReference type="Pfam" id="PF00355">
    <property type="entry name" value="Rieske"/>
    <property type="match status" value="1"/>
</dbReference>
<dbReference type="AlphaFoldDB" id="A0A1M7AC54"/>
<dbReference type="OrthoDB" id="9767869at2"/>
<dbReference type="PRINTS" id="PR00162">
    <property type="entry name" value="RIESKE"/>
</dbReference>
<dbReference type="Pfam" id="PF01266">
    <property type="entry name" value="DAO"/>
    <property type="match status" value="1"/>
</dbReference>
<dbReference type="PROSITE" id="PS51296">
    <property type="entry name" value="RIESKE"/>
    <property type="match status" value="1"/>
</dbReference>
<evidence type="ECO:0000256" key="5">
    <source>
        <dbReference type="ARBA" id="ARBA00023157"/>
    </source>
</evidence>
<keyword evidence="5" id="KW-1015">Disulfide bond</keyword>
<evidence type="ECO:0000256" key="4">
    <source>
        <dbReference type="ARBA" id="ARBA00023014"/>
    </source>
</evidence>
<keyword evidence="2" id="KW-0479">Metal-binding</keyword>
<evidence type="ECO:0000313" key="7">
    <source>
        <dbReference type="EMBL" id="SHL40175.1"/>
    </source>
</evidence>
<keyword evidence="8" id="KW-1185">Reference proteome</keyword>
<dbReference type="GO" id="GO:0016020">
    <property type="term" value="C:membrane"/>
    <property type="evidence" value="ECO:0007669"/>
    <property type="project" value="InterPro"/>
</dbReference>
<dbReference type="Proteomes" id="UP000184206">
    <property type="component" value="Unassembled WGS sequence"/>
</dbReference>
<proteinExistence type="predicted"/>
<dbReference type="GO" id="GO:0016705">
    <property type="term" value="F:oxidoreductase activity, acting on paired donors, with incorporation or reduction of molecular oxygen"/>
    <property type="evidence" value="ECO:0007669"/>
    <property type="project" value="UniProtKB-ARBA"/>
</dbReference>
<reference evidence="7 8" key="1">
    <citation type="submission" date="2016-11" db="EMBL/GenBank/DDBJ databases">
        <authorList>
            <person name="Jaros S."/>
            <person name="Januszkiewicz K."/>
            <person name="Wedrychowicz H."/>
        </authorList>
    </citation>
    <scope>NUCLEOTIDE SEQUENCE [LARGE SCALE GENOMIC DNA]</scope>
    <source>
        <strain evidence="7 8">DSM 16010</strain>
    </source>
</reference>
<name>A0A1M7AC54_9BACL</name>
<protein>
    <submittedName>
        <fullName evidence="7">Glycine/D-amino acid oxidase</fullName>
    </submittedName>
</protein>
<sequence>MEKNNDVKLSFWSDSVELPQFTELNEDINTEVLVVGAGITGIMNAYQLVNKGYDVTLIEGNEILSGTTANTTARITAQQGLLYGQLSKQTDEKSARKYYDSQMAAITEMENLTVKHDIDCDFKRVDTVMYAVHEETIKELEKEAEVYESLGIDGYLSKGELKLPFETTGELVMKNQAEFHPLKFLKGVLDVAVASGVKVYEHTRAKSVDDDTLHTEGGHKINFENLVIATHFPFLDFDGLYFNSFKISYGYGLVVSTTTPPPEDLNLSGQDGPGLSLRNIVNPDRETPTVLFGGMGHMSYEMKEMHEQIETLKLYADQQTTNEEVLYSYRAQDLMTADSLPFIGYFDKSHDTRFVATGFNKFGMTNGVLSSMIIKDLMTGMDNEYGDLLSPHRSKTTFQKMKQHITNPLHIMESEAKLMTGSNPDMDSLEIDNGEGTVASEGMSKKGVYREDDTYYVVSNRCTHMGCSLGWNGDDKTWDCPCHGSRFNYDGKVIEGPAVDDLDMEIRRLDS</sequence>
<evidence type="ECO:0000256" key="1">
    <source>
        <dbReference type="ARBA" id="ARBA00022714"/>
    </source>
</evidence>
<dbReference type="PANTHER" id="PTHR13847">
    <property type="entry name" value="SARCOSINE DEHYDROGENASE-RELATED"/>
    <property type="match status" value="1"/>
</dbReference>
<organism evidence="7 8">
    <name type="scientific">Lacicoccus alkaliphilus DSM 16010</name>
    <dbReference type="NCBI Taxonomy" id="1123231"/>
    <lineage>
        <taxon>Bacteria</taxon>
        <taxon>Bacillati</taxon>
        <taxon>Bacillota</taxon>
        <taxon>Bacilli</taxon>
        <taxon>Bacillales</taxon>
        <taxon>Salinicoccaceae</taxon>
        <taxon>Lacicoccus</taxon>
    </lineage>
</organism>
<dbReference type="GO" id="GO:0051537">
    <property type="term" value="F:2 iron, 2 sulfur cluster binding"/>
    <property type="evidence" value="ECO:0007669"/>
    <property type="project" value="UniProtKB-KW"/>
</dbReference>
<dbReference type="InterPro" id="IPR005805">
    <property type="entry name" value="Rieske_Fe-S_prot_C"/>
</dbReference>
<evidence type="ECO:0000259" key="6">
    <source>
        <dbReference type="PROSITE" id="PS51296"/>
    </source>
</evidence>
<dbReference type="Gene3D" id="3.50.50.60">
    <property type="entry name" value="FAD/NAD(P)-binding domain"/>
    <property type="match status" value="1"/>
</dbReference>
<dbReference type="Gene3D" id="2.102.10.10">
    <property type="entry name" value="Rieske [2Fe-2S] iron-sulphur domain"/>
    <property type="match status" value="1"/>
</dbReference>
<keyword evidence="1" id="KW-0001">2Fe-2S</keyword>
<dbReference type="STRING" id="1123231.SAMN02745189_00097"/>
<dbReference type="EMBL" id="FRCF01000002">
    <property type="protein sequence ID" value="SHL40175.1"/>
    <property type="molecule type" value="Genomic_DNA"/>
</dbReference>
<dbReference type="PANTHER" id="PTHR13847:SF274">
    <property type="entry name" value="RIESKE 2FE-2S IRON-SULFUR PROTEIN YHFW-RELATED"/>
    <property type="match status" value="1"/>
</dbReference>
<dbReference type="InterPro" id="IPR036188">
    <property type="entry name" value="FAD/NAD-bd_sf"/>
</dbReference>